<dbReference type="Gene3D" id="1.10.3660.10">
    <property type="entry name" value="6-phosphogluconate dehydrogenase C-terminal like domain"/>
    <property type="match status" value="1"/>
</dbReference>
<dbReference type="InterPro" id="IPR046826">
    <property type="entry name" value="PDH_N"/>
</dbReference>
<accession>A0A430A2N5</accession>
<dbReference type="Proteomes" id="UP000287857">
    <property type="component" value="Unassembled WGS sequence"/>
</dbReference>
<dbReference type="EC" id="1.3.1.12" evidence="3"/>
<dbReference type="InterPro" id="IPR003099">
    <property type="entry name" value="Prephen_DH"/>
</dbReference>
<dbReference type="EMBL" id="NGJS01000001">
    <property type="protein sequence ID" value="RSU00708.1"/>
    <property type="molecule type" value="Genomic_DNA"/>
</dbReference>
<dbReference type="UniPathway" id="UPA00122">
    <property type="reaction ID" value="UER00961"/>
</dbReference>
<dbReference type="GO" id="GO:0070403">
    <property type="term" value="F:NAD+ binding"/>
    <property type="evidence" value="ECO:0007669"/>
    <property type="project" value="InterPro"/>
</dbReference>
<dbReference type="GO" id="GO:0004665">
    <property type="term" value="F:prephenate dehydrogenase (NADP+) activity"/>
    <property type="evidence" value="ECO:0007669"/>
    <property type="project" value="InterPro"/>
</dbReference>
<keyword evidence="5" id="KW-0827">Tyrosine biosynthesis</keyword>
<keyword evidence="9" id="KW-0057">Aromatic amino acid biosynthesis</keyword>
<dbReference type="FunFam" id="1.10.3660.10:FF:000003">
    <property type="entry name" value="Prephenate dehydrogenase"/>
    <property type="match status" value="1"/>
</dbReference>
<sequence length="373" mass="41899">MKSTTRIALLGVGLIGSSISLCIKKKYSEIRIIGWSDSLEELNGAKQAKVIDDYTLSLCEAVKNADIIFLCTPISVTLRLMNQLQQLKLKKNILITDVSSTKSQICREAQVIFSDNITFVGGHPMAGSHKTGFIAADSQLFENAYYIFTPNDEKSCEAIAKLKDLLSETHATFITLTPEIHDEITGKLSHMPHIIASGIVLEADDLIKNHPNAKKLAAGGFRDITRIASSGPRMWTDILLSNRDVLLQQLSEWQNRMSLVQNWLEKEDDKKLYQFFNHGKIVRNELPIHKEGAIPAFYDLFVNVPDDYGVIAEVTRILANHKISIINIKILETREDIFGVLQLTFRHELDMNKARIAIEQGTTYQCLTQEGSK</sequence>
<evidence type="ECO:0000313" key="14">
    <source>
        <dbReference type="Proteomes" id="UP000287857"/>
    </source>
</evidence>
<dbReference type="AlphaFoldDB" id="A0A430A2N5"/>
<feature type="domain" description="Prephenate/arogenate dehydrogenase" evidence="11">
    <location>
        <begin position="5"/>
        <end position="294"/>
    </location>
</feature>
<evidence type="ECO:0000256" key="3">
    <source>
        <dbReference type="ARBA" id="ARBA00012068"/>
    </source>
</evidence>
<keyword evidence="6" id="KW-0028">Amino-acid biosynthesis</keyword>
<name>A0A430A2N5_9ENTE</name>
<evidence type="ECO:0000313" key="13">
    <source>
        <dbReference type="EMBL" id="RSU00708.1"/>
    </source>
</evidence>
<dbReference type="PANTHER" id="PTHR21363">
    <property type="entry name" value="PREPHENATE DEHYDROGENASE"/>
    <property type="match status" value="1"/>
</dbReference>
<gene>
    <name evidence="13" type="ORF">CBF37_01480</name>
</gene>
<dbReference type="SUPFAM" id="SSF48179">
    <property type="entry name" value="6-phosphogluconate dehydrogenase C-terminal domain-like"/>
    <property type="match status" value="1"/>
</dbReference>
<dbReference type="Pfam" id="PF20463">
    <property type="entry name" value="PDH_C"/>
    <property type="match status" value="1"/>
</dbReference>
<dbReference type="GO" id="GO:0008977">
    <property type="term" value="F:prephenate dehydrogenase (NAD+) activity"/>
    <property type="evidence" value="ECO:0007669"/>
    <property type="project" value="UniProtKB-EC"/>
</dbReference>
<dbReference type="SUPFAM" id="SSF51735">
    <property type="entry name" value="NAD(P)-binding Rossmann-fold domains"/>
    <property type="match status" value="1"/>
</dbReference>
<evidence type="ECO:0000256" key="10">
    <source>
        <dbReference type="ARBA" id="ARBA00049260"/>
    </source>
</evidence>
<protein>
    <recommendedName>
        <fullName evidence="4">Prephenate dehydrogenase</fullName>
        <ecNumber evidence="3">1.3.1.12</ecNumber>
    </recommendedName>
</protein>
<comment type="pathway">
    <text evidence="1">Amino-acid biosynthesis; L-tyrosine biosynthesis; (4-hydroxyphenyl)pyruvate from prephenate (NAD(+) route): step 1/1.</text>
</comment>
<evidence type="ECO:0000259" key="12">
    <source>
        <dbReference type="PROSITE" id="PS51671"/>
    </source>
</evidence>
<dbReference type="InterPro" id="IPR046825">
    <property type="entry name" value="PDH_C"/>
</dbReference>
<organism evidence="13 14">
    <name type="scientific">Vagococcus vulneris</name>
    <dbReference type="NCBI Taxonomy" id="1977869"/>
    <lineage>
        <taxon>Bacteria</taxon>
        <taxon>Bacillati</taxon>
        <taxon>Bacillota</taxon>
        <taxon>Bacilli</taxon>
        <taxon>Lactobacillales</taxon>
        <taxon>Enterococcaceae</taxon>
        <taxon>Vagococcus</taxon>
    </lineage>
</organism>
<dbReference type="InterPro" id="IPR002912">
    <property type="entry name" value="ACT_dom"/>
</dbReference>
<dbReference type="InterPro" id="IPR045865">
    <property type="entry name" value="ACT-like_dom_sf"/>
</dbReference>
<dbReference type="InterPro" id="IPR008927">
    <property type="entry name" value="6-PGluconate_DH-like_C_sf"/>
</dbReference>
<evidence type="ECO:0000256" key="1">
    <source>
        <dbReference type="ARBA" id="ARBA00005067"/>
    </source>
</evidence>
<dbReference type="PANTHER" id="PTHR21363:SF0">
    <property type="entry name" value="PREPHENATE DEHYDROGENASE [NADP(+)]"/>
    <property type="match status" value="1"/>
</dbReference>
<dbReference type="RefSeq" id="WP_125982947.1">
    <property type="nucleotide sequence ID" value="NZ_NGJS01000001.1"/>
</dbReference>
<evidence type="ECO:0000256" key="8">
    <source>
        <dbReference type="ARBA" id="ARBA00023027"/>
    </source>
</evidence>
<evidence type="ECO:0000256" key="4">
    <source>
        <dbReference type="ARBA" id="ARBA00016891"/>
    </source>
</evidence>
<comment type="similarity">
    <text evidence="2">Belongs to the prephenate/arogenate dehydrogenase family.</text>
</comment>
<dbReference type="CDD" id="cd04909">
    <property type="entry name" value="ACT_PDH-BS"/>
    <property type="match status" value="1"/>
</dbReference>
<proteinExistence type="inferred from homology"/>
<comment type="caution">
    <text evidence="13">The sequence shown here is derived from an EMBL/GenBank/DDBJ whole genome shotgun (WGS) entry which is preliminary data.</text>
</comment>
<dbReference type="InterPro" id="IPR036291">
    <property type="entry name" value="NAD(P)-bd_dom_sf"/>
</dbReference>
<evidence type="ECO:0000256" key="7">
    <source>
        <dbReference type="ARBA" id="ARBA00023002"/>
    </source>
</evidence>
<evidence type="ECO:0000259" key="11">
    <source>
        <dbReference type="PROSITE" id="PS51176"/>
    </source>
</evidence>
<dbReference type="GO" id="GO:0006571">
    <property type="term" value="P:tyrosine biosynthetic process"/>
    <property type="evidence" value="ECO:0007669"/>
    <property type="project" value="UniProtKB-UniPathway"/>
</dbReference>
<dbReference type="InterPro" id="IPR050812">
    <property type="entry name" value="Preph/Arog_dehydrog"/>
</dbReference>
<dbReference type="Gene3D" id="3.30.70.260">
    <property type="match status" value="1"/>
</dbReference>
<keyword evidence="7" id="KW-0560">Oxidoreductase</keyword>
<keyword evidence="14" id="KW-1185">Reference proteome</keyword>
<evidence type="ECO:0000256" key="5">
    <source>
        <dbReference type="ARBA" id="ARBA00022498"/>
    </source>
</evidence>
<evidence type="ECO:0000256" key="6">
    <source>
        <dbReference type="ARBA" id="ARBA00022605"/>
    </source>
</evidence>
<dbReference type="PROSITE" id="PS51671">
    <property type="entry name" value="ACT"/>
    <property type="match status" value="1"/>
</dbReference>
<dbReference type="OrthoDB" id="9802008at2"/>
<dbReference type="FunFam" id="3.40.50.720:FF:000208">
    <property type="entry name" value="Prephenate dehydrogenase"/>
    <property type="match status" value="1"/>
</dbReference>
<dbReference type="SUPFAM" id="SSF55021">
    <property type="entry name" value="ACT-like"/>
    <property type="match status" value="1"/>
</dbReference>
<evidence type="ECO:0000256" key="2">
    <source>
        <dbReference type="ARBA" id="ARBA00007964"/>
    </source>
</evidence>
<dbReference type="Gene3D" id="3.40.50.720">
    <property type="entry name" value="NAD(P)-binding Rossmann-like Domain"/>
    <property type="match status" value="1"/>
</dbReference>
<dbReference type="Pfam" id="PF02153">
    <property type="entry name" value="PDH_N"/>
    <property type="match status" value="1"/>
</dbReference>
<dbReference type="Pfam" id="PF01842">
    <property type="entry name" value="ACT"/>
    <property type="match status" value="1"/>
</dbReference>
<feature type="domain" description="ACT" evidence="12">
    <location>
        <begin position="299"/>
        <end position="373"/>
    </location>
</feature>
<comment type="catalytic activity">
    <reaction evidence="10">
        <text>prephenate + NAD(+) = 3-(4-hydroxyphenyl)pyruvate + CO2 + NADH</text>
        <dbReference type="Rhea" id="RHEA:13869"/>
        <dbReference type="ChEBI" id="CHEBI:16526"/>
        <dbReference type="ChEBI" id="CHEBI:29934"/>
        <dbReference type="ChEBI" id="CHEBI:36242"/>
        <dbReference type="ChEBI" id="CHEBI:57540"/>
        <dbReference type="ChEBI" id="CHEBI:57945"/>
        <dbReference type="EC" id="1.3.1.12"/>
    </reaction>
</comment>
<dbReference type="NCBIfam" id="NF005107">
    <property type="entry name" value="PRK06545.1-5"/>
    <property type="match status" value="1"/>
</dbReference>
<dbReference type="PROSITE" id="PS51176">
    <property type="entry name" value="PDH_ADH"/>
    <property type="match status" value="1"/>
</dbReference>
<keyword evidence="8" id="KW-0520">NAD</keyword>
<reference evidence="13 14" key="1">
    <citation type="submission" date="2017-05" db="EMBL/GenBank/DDBJ databases">
        <title>Vagococcus spp. assemblies.</title>
        <authorList>
            <person name="Gulvik C.A."/>
        </authorList>
    </citation>
    <scope>NUCLEOTIDE SEQUENCE [LARGE SCALE GENOMIC DNA]</scope>
    <source>
        <strain evidence="13 14">SS1995</strain>
    </source>
</reference>
<evidence type="ECO:0000256" key="9">
    <source>
        <dbReference type="ARBA" id="ARBA00023141"/>
    </source>
</evidence>